<protein>
    <recommendedName>
        <fullName evidence="1">DUF8166 domain-containing protein</fullName>
    </recommendedName>
</protein>
<comment type="caution">
    <text evidence="2">The sequence shown here is derived from an EMBL/GenBank/DDBJ whole genome shotgun (WGS) entry which is preliminary data.</text>
</comment>
<organism evidence="2 3">
    <name type="scientific">Dictyobacter formicarum</name>
    <dbReference type="NCBI Taxonomy" id="2778368"/>
    <lineage>
        <taxon>Bacteria</taxon>
        <taxon>Bacillati</taxon>
        <taxon>Chloroflexota</taxon>
        <taxon>Ktedonobacteria</taxon>
        <taxon>Ktedonobacterales</taxon>
        <taxon>Dictyobacteraceae</taxon>
        <taxon>Dictyobacter</taxon>
    </lineage>
</organism>
<dbReference type="EMBL" id="BNJJ01000014">
    <property type="protein sequence ID" value="GHO86819.1"/>
    <property type="molecule type" value="Genomic_DNA"/>
</dbReference>
<dbReference type="Proteomes" id="UP000635565">
    <property type="component" value="Unassembled WGS sequence"/>
</dbReference>
<accession>A0ABQ3VKT8</accession>
<proteinExistence type="predicted"/>
<reference evidence="2 3" key="1">
    <citation type="journal article" date="2021" name="Int. J. Syst. Evol. Microbiol.">
        <title>Reticulibacter mediterranei gen. nov., sp. nov., within the new family Reticulibacteraceae fam. nov., and Ktedonospora formicarum gen. nov., sp. nov., Ktedonobacter robiniae sp. nov., Dictyobacter formicarum sp. nov. and Dictyobacter arantiisoli sp. nov., belonging to the class Ktedonobacteria.</title>
        <authorList>
            <person name="Yabe S."/>
            <person name="Zheng Y."/>
            <person name="Wang C.M."/>
            <person name="Sakai Y."/>
            <person name="Abe K."/>
            <person name="Yokota A."/>
            <person name="Donadio S."/>
            <person name="Cavaletti L."/>
            <person name="Monciardini P."/>
        </authorList>
    </citation>
    <scope>NUCLEOTIDE SEQUENCE [LARGE SCALE GENOMIC DNA]</scope>
    <source>
        <strain evidence="2 3">SOSP1-9</strain>
    </source>
</reference>
<keyword evidence="3" id="KW-1185">Reference proteome</keyword>
<sequence length="234" mass="26154">MMKIGKIVKSDSHINYVCQIFGPREADIQPGPADYAFGRFVRIAVRSERSDDPDALLDEVLGHSREPITYAVGVIYDTILQNPAFGALGPRLSNETQVELFSPDYISEKAVLTYIMILGMMEERAIAGEEPEVLSVMHGVPLLSLELDSEIETMTDAEVRTFHYFADPAGGPDSQSSYLHMGYVPHIIAQRSSLLPMVTLRIIDQLERLFPQNLALLSIVKRNFAWRLKVETTG</sequence>
<feature type="domain" description="DUF8166" evidence="1">
    <location>
        <begin position="69"/>
        <end position="229"/>
    </location>
</feature>
<gene>
    <name evidence="2" type="ORF">KSZ_48250</name>
</gene>
<dbReference type="Pfam" id="PF26500">
    <property type="entry name" value="DUF8166"/>
    <property type="match status" value="2"/>
</dbReference>
<feature type="domain" description="DUF8166" evidence="1">
    <location>
        <begin position="2"/>
        <end position="45"/>
    </location>
</feature>
<evidence type="ECO:0000313" key="2">
    <source>
        <dbReference type="EMBL" id="GHO86819.1"/>
    </source>
</evidence>
<evidence type="ECO:0000313" key="3">
    <source>
        <dbReference type="Proteomes" id="UP000635565"/>
    </source>
</evidence>
<dbReference type="InterPro" id="IPR058479">
    <property type="entry name" value="DUF8166"/>
</dbReference>
<dbReference type="RefSeq" id="WP_201364432.1">
    <property type="nucleotide sequence ID" value="NZ_BNJJ01000014.1"/>
</dbReference>
<name>A0ABQ3VKT8_9CHLR</name>
<evidence type="ECO:0000259" key="1">
    <source>
        <dbReference type="Pfam" id="PF26500"/>
    </source>
</evidence>